<dbReference type="PROSITE" id="PS51225">
    <property type="entry name" value="MARVEL"/>
    <property type="match status" value="1"/>
</dbReference>
<protein>
    <submittedName>
        <fullName evidence="8">CKLF7 protein</fullName>
    </submittedName>
</protein>
<keyword evidence="2 5" id="KW-0812">Transmembrane</keyword>
<dbReference type="EMBL" id="JAAWVN010004548">
    <property type="protein sequence ID" value="MBN3289726.1"/>
    <property type="molecule type" value="Genomic_DNA"/>
</dbReference>
<comment type="caution">
    <text evidence="8">The sequence shown here is derived from an EMBL/GenBank/DDBJ whole genome shotgun (WGS) entry which is preliminary data.</text>
</comment>
<dbReference type="InterPro" id="IPR008253">
    <property type="entry name" value="Marvel"/>
</dbReference>
<comment type="subcellular location">
    <subcellularLocation>
        <location evidence="1">Membrane</location>
        <topology evidence="1">Multi-pass membrane protein</topology>
    </subcellularLocation>
</comment>
<dbReference type="InterPro" id="IPR050578">
    <property type="entry name" value="MARVEL-CKLF_proteins"/>
</dbReference>
<evidence type="ECO:0000256" key="4">
    <source>
        <dbReference type="ARBA" id="ARBA00023136"/>
    </source>
</evidence>
<accession>A0ABS2YSI4</accession>
<sequence>MAPSIFTSSATAVALSNATVTVDAAFFRSSQGILKIMQMVTLLISFLCVHTSEFSIYSNYKVLQVVTVWFLVVIILFYFMHLFRLHTKLTQVNCLLIEYVHYILGTLLTLISSLVAAVNPIKYPALIAAAVFGFFSSLLLFMTLLLSFKTTFNTPTDTTA</sequence>
<dbReference type="PANTHER" id="PTHR22776:SF89">
    <property type="entry name" value="CKLF-LIKE MARVEL TRANSMEMBRANE DOMAIN-CONTAINING PROTEIN 7"/>
    <property type="match status" value="1"/>
</dbReference>
<feature type="transmembrane region" description="Helical" evidence="6">
    <location>
        <begin position="125"/>
        <end position="148"/>
    </location>
</feature>
<evidence type="ECO:0000256" key="6">
    <source>
        <dbReference type="SAM" id="Phobius"/>
    </source>
</evidence>
<organism evidence="8 9">
    <name type="scientific">Polypterus senegalus</name>
    <name type="common">Senegal bichir</name>
    <dbReference type="NCBI Taxonomy" id="55291"/>
    <lineage>
        <taxon>Eukaryota</taxon>
        <taxon>Metazoa</taxon>
        <taxon>Chordata</taxon>
        <taxon>Craniata</taxon>
        <taxon>Vertebrata</taxon>
        <taxon>Euteleostomi</taxon>
        <taxon>Actinopterygii</taxon>
        <taxon>Polypteriformes</taxon>
        <taxon>Polypteridae</taxon>
        <taxon>Polypterus</taxon>
    </lineage>
</organism>
<evidence type="ECO:0000259" key="7">
    <source>
        <dbReference type="PROSITE" id="PS51225"/>
    </source>
</evidence>
<dbReference type="PANTHER" id="PTHR22776">
    <property type="entry name" value="MARVEL-CONTAINING POTENTIAL LIPID RAFT-ASSOCIATED PROTEIN"/>
    <property type="match status" value="1"/>
</dbReference>
<dbReference type="Proteomes" id="UP001166052">
    <property type="component" value="Unassembled WGS sequence"/>
</dbReference>
<evidence type="ECO:0000256" key="2">
    <source>
        <dbReference type="ARBA" id="ARBA00022692"/>
    </source>
</evidence>
<dbReference type="Pfam" id="PF01284">
    <property type="entry name" value="MARVEL"/>
    <property type="match status" value="1"/>
</dbReference>
<evidence type="ECO:0000256" key="1">
    <source>
        <dbReference type="ARBA" id="ARBA00004141"/>
    </source>
</evidence>
<gene>
    <name evidence="8" type="primary">Cmtm7</name>
    <name evidence="8" type="ORF">GTO92_0007045</name>
</gene>
<feature type="domain" description="MARVEL" evidence="7">
    <location>
        <begin position="26"/>
        <end position="152"/>
    </location>
</feature>
<keyword evidence="3 6" id="KW-1133">Transmembrane helix</keyword>
<keyword evidence="9" id="KW-1185">Reference proteome</keyword>
<feature type="non-terminal residue" evidence="8">
    <location>
        <position position="1"/>
    </location>
</feature>
<dbReference type="GeneID" id="120515846"/>
<feature type="transmembrane region" description="Helical" evidence="6">
    <location>
        <begin position="34"/>
        <end position="50"/>
    </location>
</feature>
<feature type="transmembrane region" description="Helical" evidence="6">
    <location>
        <begin position="62"/>
        <end position="79"/>
    </location>
</feature>
<proteinExistence type="predicted"/>
<evidence type="ECO:0000313" key="8">
    <source>
        <dbReference type="EMBL" id="MBN3289726.1"/>
    </source>
</evidence>
<name>A0ABS2YSI4_POLSE</name>
<dbReference type="RefSeq" id="XP_039593108.1">
    <property type="nucleotide sequence ID" value="XM_039737174.1"/>
</dbReference>
<evidence type="ECO:0000313" key="9">
    <source>
        <dbReference type="Proteomes" id="UP001166052"/>
    </source>
</evidence>
<evidence type="ECO:0000256" key="3">
    <source>
        <dbReference type="ARBA" id="ARBA00022989"/>
    </source>
</evidence>
<reference evidence="8" key="1">
    <citation type="journal article" date="2021" name="Cell">
        <title>Tracing the genetic footprints of vertebrate landing in non-teleost ray-finned fishes.</title>
        <authorList>
            <person name="Bi X."/>
            <person name="Wang K."/>
            <person name="Yang L."/>
            <person name="Pan H."/>
            <person name="Jiang H."/>
            <person name="Wei Q."/>
            <person name="Fang M."/>
            <person name="Yu H."/>
            <person name="Zhu C."/>
            <person name="Cai Y."/>
            <person name="He Y."/>
            <person name="Gan X."/>
            <person name="Zeng H."/>
            <person name="Yu D."/>
            <person name="Zhu Y."/>
            <person name="Jiang H."/>
            <person name="Qiu Q."/>
            <person name="Yang H."/>
            <person name="Zhang Y.E."/>
            <person name="Wang W."/>
            <person name="Zhu M."/>
            <person name="He S."/>
            <person name="Zhang G."/>
        </authorList>
    </citation>
    <scope>NUCLEOTIDE SEQUENCE</scope>
    <source>
        <strain evidence="8">Bchr_001</strain>
    </source>
</reference>
<feature type="transmembrane region" description="Helical" evidence="6">
    <location>
        <begin position="99"/>
        <end position="118"/>
    </location>
</feature>
<evidence type="ECO:0000256" key="5">
    <source>
        <dbReference type="PROSITE-ProRule" id="PRU00581"/>
    </source>
</evidence>
<feature type="non-terminal residue" evidence="8">
    <location>
        <position position="160"/>
    </location>
</feature>
<keyword evidence="4 5" id="KW-0472">Membrane</keyword>